<evidence type="ECO:0000256" key="1">
    <source>
        <dbReference type="ARBA" id="ARBA00004651"/>
    </source>
</evidence>
<dbReference type="Pfam" id="PF19300">
    <property type="entry name" value="BPD_transp_1_N"/>
    <property type="match status" value="1"/>
</dbReference>
<keyword evidence="2 7" id="KW-0813">Transport</keyword>
<dbReference type="CDD" id="cd06261">
    <property type="entry name" value="TM_PBP2"/>
    <property type="match status" value="1"/>
</dbReference>
<comment type="caution">
    <text evidence="9">The sequence shown here is derived from an EMBL/GenBank/DDBJ whole genome shotgun (WGS) entry which is preliminary data.</text>
</comment>
<comment type="subcellular location">
    <subcellularLocation>
        <location evidence="1 7">Cell membrane</location>
        <topology evidence="1 7">Multi-pass membrane protein</topology>
    </subcellularLocation>
</comment>
<keyword evidence="6 7" id="KW-0472">Membrane</keyword>
<feature type="transmembrane region" description="Helical" evidence="7">
    <location>
        <begin position="12"/>
        <end position="30"/>
    </location>
</feature>
<evidence type="ECO:0000256" key="2">
    <source>
        <dbReference type="ARBA" id="ARBA00022448"/>
    </source>
</evidence>
<evidence type="ECO:0000256" key="6">
    <source>
        <dbReference type="ARBA" id="ARBA00023136"/>
    </source>
</evidence>
<dbReference type="SUPFAM" id="SSF161098">
    <property type="entry name" value="MetI-like"/>
    <property type="match status" value="1"/>
</dbReference>
<feature type="domain" description="ABC transmembrane type-1" evidence="8">
    <location>
        <begin position="98"/>
        <end position="303"/>
    </location>
</feature>
<dbReference type="Proteomes" id="UP000632063">
    <property type="component" value="Unassembled WGS sequence"/>
</dbReference>
<evidence type="ECO:0000256" key="7">
    <source>
        <dbReference type="RuleBase" id="RU363032"/>
    </source>
</evidence>
<organism evidence="9 10">
    <name type="scientific">Roseibium litorale</name>
    <dbReference type="NCBI Taxonomy" id="2803841"/>
    <lineage>
        <taxon>Bacteria</taxon>
        <taxon>Pseudomonadati</taxon>
        <taxon>Pseudomonadota</taxon>
        <taxon>Alphaproteobacteria</taxon>
        <taxon>Hyphomicrobiales</taxon>
        <taxon>Stappiaceae</taxon>
        <taxon>Roseibium</taxon>
    </lineage>
</organism>
<name>A0ABR9CS19_9HYPH</name>
<dbReference type="InterPro" id="IPR000515">
    <property type="entry name" value="MetI-like"/>
</dbReference>
<proteinExistence type="inferred from homology"/>
<keyword evidence="5 7" id="KW-1133">Transmembrane helix</keyword>
<comment type="similarity">
    <text evidence="7">Belongs to the binding-protein-dependent transport system permease family.</text>
</comment>
<dbReference type="Gene3D" id="1.10.3720.10">
    <property type="entry name" value="MetI-like"/>
    <property type="match status" value="1"/>
</dbReference>
<dbReference type="Pfam" id="PF00528">
    <property type="entry name" value="BPD_transp_1"/>
    <property type="match status" value="1"/>
</dbReference>
<dbReference type="PANTHER" id="PTHR43163:SF6">
    <property type="entry name" value="DIPEPTIDE TRANSPORT SYSTEM PERMEASE PROTEIN DPPB-RELATED"/>
    <property type="match status" value="1"/>
</dbReference>
<feature type="transmembrane region" description="Helical" evidence="7">
    <location>
        <begin position="102"/>
        <end position="125"/>
    </location>
</feature>
<feature type="transmembrane region" description="Helical" evidence="7">
    <location>
        <begin position="137"/>
        <end position="160"/>
    </location>
</feature>
<evidence type="ECO:0000313" key="10">
    <source>
        <dbReference type="Proteomes" id="UP000632063"/>
    </source>
</evidence>
<evidence type="ECO:0000256" key="3">
    <source>
        <dbReference type="ARBA" id="ARBA00022475"/>
    </source>
</evidence>
<gene>
    <name evidence="9" type="ORF">IG616_19115</name>
</gene>
<dbReference type="EMBL" id="JACYXI010000014">
    <property type="protein sequence ID" value="MBD8893663.1"/>
    <property type="molecule type" value="Genomic_DNA"/>
</dbReference>
<dbReference type="PANTHER" id="PTHR43163">
    <property type="entry name" value="DIPEPTIDE TRANSPORT SYSTEM PERMEASE PROTEIN DPPB-RELATED"/>
    <property type="match status" value="1"/>
</dbReference>
<keyword evidence="4 7" id="KW-0812">Transmembrane</keyword>
<protein>
    <submittedName>
        <fullName evidence="9">ABC transporter permease</fullName>
    </submittedName>
</protein>
<dbReference type="RefSeq" id="WP_192149875.1">
    <property type="nucleotide sequence ID" value="NZ_JACYXI010000014.1"/>
</dbReference>
<sequence length="318" mass="34233">MSVLARTILVRFIAGIVMLAVISAAIFFAVDLLPGDVARAVLGNAASSEALEAFRIKMGLDQPSVVRFGLWVWGVLHGDLGTSITTHEPVTKAISFRLENTLALAGMASLISVPIALFLGIGAALRQGTAFDRIASLVTLGAISMPEFFVAYVLVALFALQWPLFPPISTFSPDSTFLDHVRILVLPSVTLAFAVVAHMMRMIRAAIIDVLDQPYMAMAELKGVPLRVRILRHALPNAIAPIINVIVVNLAYLIVGVVVVEVIFVYPGLGQLLIDSVTQRDLPVVQAGGLIFAGLYLFLNTVADVVAIAFNPRLRFPR</sequence>
<accession>A0ABR9CS19</accession>
<dbReference type="InterPro" id="IPR045621">
    <property type="entry name" value="BPD_transp_1_N"/>
</dbReference>
<keyword evidence="3" id="KW-1003">Cell membrane</keyword>
<feature type="transmembrane region" description="Helical" evidence="7">
    <location>
        <begin position="287"/>
        <end position="310"/>
    </location>
</feature>
<dbReference type="PROSITE" id="PS50928">
    <property type="entry name" value="ABC_TM1"/>
    <property type="match status" value="1"/>
</dbReference>
<evidence type="ECO:0000313" key="9">
    <source>
        <dbReference type="EMBL" id="MBD8893663.1"/>
    </source>
</evidence>
<reference evidence="10" key="1">
    <citation type="submission" date="2020-09" db="EMBL/GenBank/DDBJ databases">
        <title>The genome sequence of strain Labrenzia suaedae 4C16A.</title>
        <authorList>
            <person name="Liu Y."/>
        </authorList>
    </citation>
    <scope>NUCLEOTIDE SEQUENCE [LARGE SCALE GENOMIC DNA]</scope>
    <source>
        <strain evidence="10">4C16A</strain>
    </source>
</reference>
<reference evidence="9 10" key="2">
    <citation type="journal article" date="2021" name="Int. J. Syst. Evol. Microbiol.">
        <title>Roseibium litorale sp. nov., isolated from a tidal flat sediment and proposal for the reclassification of Labrenzia polysiphoniae as Roseibium polysiphoniae comb. nov.</title>
        <authorList>
            <person name="Liu Y."/>
            <person name="Pei T."/>
            <person name="Du J."/>
            <person name="Chao M."/>
            <person name="Deng M.R."/>
            <person name="Zhu H."/>
        </authorList>
    </citation>
    <scope>NUCLEOTIDE SEQUENCE [LARGE SCALE GENOMIC DNA]</scope>
    <source>
        <strain evidence="9 10">4C16A</strain>
    </source>
</reference>
<feature type="transmembrane region" description="Helical" evidence="7">
    <location>
        <begin position="180"/>
        <end position="200"/>
    </location>
</feature>
<dbReference type="InterPro" id="IPR035906">
    <property type="entry name" value="MetI-like_sf"/>
</dbReference>
<feature type="transmembrane region" description="Helical" evidence="7">
    <location>
        <begin position="239"/>
        <end position="267"/>
    </location>
</feature>
<keyword evidence="10" id="KW-1185">Reference proteome</keyword>
<evidence type="ECO:0000256" key="4">
    <source>
        <dbReference type="ARBA" id="ARBA00022692"/>
    </source>
</evidence>
<evidence type="ECO:0000256" key="5">
    <source>
        <dbReference type="ARBA" id="ARBA00022989"/>
    </source>
</evidence>
<evidence type="ECO:0000259" key="8">
    <source>
        <dbReference type="PROSITE" id="PS50928"/>
    </source>
</evidence>